<evidence type="ECO:0000256" key="1">
    <source>
        <dbReference type="ARBA" id="ARBA00009437"/>
    </source>
</evidence>
<evidence type="ECO:0000256" key="4">
    <source>
        <dbReference type="ARBA" id="ARBA00023163"/>
    </source>
</evidence>
<dbReference type="PANTHER" id="PTHR30419:SF2">
    <property type="entry name" value="LYSR FAMILY TRANSCRIPTIONAL REGULATOR"/>
    <property type="match status" value="1"/>
</dbReference>
<keyword evidence="3" id="KW-0238">DNA-binding</keyword>
<sequence length="295" mass="31692">MICRCGSIREAARRLHVDGSAVNRQLLNLEEEVGATLFERLPGGLRLTEAGRLFAQHVVTVLQDEQRVLAEIERLQGLERGEVYLAAAESLSAGLLPAVLDRMANQHPNVALHVSMLGSGSIAQRVASGDVDIGAAFAMSEHPDLTCVASGEFRLGAVMAPDHPLASRRRVRFDECAEYGLIMPNPDVAVHAILAPLVARARRPLRAVVHSGTIELMRQLAVRGTGIGFQTRIGLDEVCAAGRLAFVPLDETEQAVARLGFYVRATRALPPAVSAMLAMLGESLDNLLEAEARTA</sequence>
<evidence type="ECO:0000313" key="7">
    <source>
        <dbReference type="Proteomes" id="UP000494119"/>
    </source>
</evidence>
<dbReference type="InterPro" id="IPR050950">
    <property type="entry name" value="HTH-type_LysR_regulators"/>
</dbReference>
<protein>
    <recommendedName>
        <fullName evidence="5">HTH lysR-type domain-containing protein</fullName>
    </recommendedName>
</protein>
<dbReference type="SUPFAM" id="SSF46785">
    <property type="entry name" value="Winged helix' DNA-binding domain"/>
    <property type="match status" value="1"/>
</dbReference>
<feature type="domain" description="HTH lysR-type" evidence="5">
    <location>
        <begin position="1"/>
        <end position="48"/>
    </location>
</feature>
<dbReference type="GO" id="GO:0003700">
    <property type="term" value="F:DNA-binding transcription factor activity"/>
    <property type="evidence" value="ECO:0007669"/>
    <property type="project" value="InterPro"/>
</dbReference>
<dbReference type="Pfam" id="PF00126">
    <property type="entry name" value="HTH_1"/>
    <property type="match status" value="1"/>
</dbReference>
<dbReference type="SUPFAM" id="SSF53850">
    <property type="entry name" value="Periplasmic binding protein-like II"/>
    <property type="match status" value="1"/>
</dbReference>
<dbReference type="Gene3D" id="3.40.190.290">
    <property type="match status" value="1"/>
</dbReference>
<dbReference type="InterPro" id="IPR000847">
    <property type="entry name" value="LysR_HTH_N"/>
</dbReference>
<keyword evidence="4" id="KW-0804">Transcription</keyword>
<name>A0A6J5FZA6_9BURK</name>
<dbReference type="Gene3D" id="1.10.10.10">
    <property type="entry name" value="Winged helix-like DNA-binding domain superfamily/Winged helix DNA-binding domain"/>
    <property type="match status" value="1"/>
</dbReference>
<dbReference type="InterPro" id="IPR036388">
    <property type="entry name" value="WH-like_DNA-bd_sf"/>
</dbReference>
<evidence type="ECO:0000256" key="3">
    <source>
        <dbReference type="ARBA" id="ARBA00023125"/>
    </source>
</evidence>
<evidence type="ECO:0000256" key="2">
    <source>
        <dbReference type="ARBA" id="ARBA00023015"/>
    </source>
</evidence>
<dbReference type="Proteomes" id="UP000494119">
    <property type="component" value="Unassembled WGS sequence"/>
</dbReference>
<dbReference type="Pfam" id="PF03466">
    <property type="entry name" value="LysR_substrate"/>
    <property type="match status" value="1"/>
</dbReference>
<dbReference type="GO" id="GO:0005829">
    <property type="term" value="C:cytosol"/>
    <property type="evidence" value="ECO:0007669"/>
    <property type="project" value="TreeGrafter"/>
</dbReference>
<dbReference type="InterPro" id="IPR005119">
    <property type="entry name" value="LysR_subst-bd"/>
</dbReference>
<dbReference type="PROSITE" id="PS50931">
    <property type="entry name" value="HTH_LYSR"/>
    <property type="match status" value="1"/>
</dbReference>
<dbReference type="GO" id="GO:0003677">
    <property type="term" value="F:DNA binding"/>
    <property type="evidence" value="ECO:0007669"/>
    <property type="project" value="UniProtKB-KW"/>
</dbReference>
<dbReference type="AlphaFoldDB" id="A0A6J5FZA6"/>
<dbReference type="PANTHER" id="PTHR30419">
    <property type="entry name" value="HTH-TYPE TRANSCRIPTIONAL REGULATOR YBHD"/>
    <property type="match status" value="1"/>
</dbReference>
<organism evidence="6 7">
    <name type="scientific">Paraburkholderia caffeinitolerans</name>
    <dbReference type="NCBI Taxonomy" id="1723730"/>
    <lineage>
        <taxon>Bacteria</taxon>
        <taxon>Pseudomonadati</taxon>
        <taxon>Pseudomonadota</taxon>
        <taxon>Betaproteobacteria</taxon>
        <taxon>Burkholderiales</taxon>
        <taxon>Burkholderiaceae</taxon>
        <taxon>Paraburkholderia</taxon>
    </lineage>
</organism>
<comment type="similarity">
    <text evidence="1">Belongs to the LysR transcriptional regulatory family.</text>
</comment>
<evidence type="ECO:0000313" key="6">
    <source>
        <dbReference type="EMBL" id="CAB3788293.1"/>
    </source>
</evidence>
<dbReference type="EMBL" id="CADIKL010000011">
    <property type="protein sequence ID" value="CAB3788293.1"/>
    <property type="molecule type" value="Genomic_DNA"/>
</dbReference>
<proteinExistence type="inferred from homology"/>
<evidence type="ECO:0000259" key="5">
    <source>
        <dbReference type="PROSITE" id="PS50931"/>
    </source>
</evidence>
<accession>A0A6J5FZA6</accession>
<dbReference type="InterPro" id="IPR036390">
    <property type="entry name" value="WH_DNA-bd_sf"/>
</dbReference>
<gene>
    <name evidence="6" type="ORF">LMG28688_02659</name>
</gene>
<reference evidence="6 7" key="1">
    <citation type="submission" date="2020-04" db="EMBL/GenBank/DDBJ databases">
        <authorList>
            <person name="De Canck E."/>
        </authorList>
    </citation>
    <scope>NUCLEOTIDE SEQUENCE [LARGE SCALE GENOMIC DNA]</scope>
    <source>
        <strain evidence="6 7">LMG 28688</strain>
    </source>
</reference>
<keyword evidence="2" id="KW-0805">Transcription regulation</keyword>
<keyword evidence="7" id="KW-1185">Reference proteome</keyword>